<sequence>MFCFQTLSSLKSLEKQQRMGEENESRILVHSFPSPIRCHLSPDAAGQPFQIRAFRER</sequence>
<name>A0A0S6VXX8_9BACT</name>
<proteinExistence type="predicted"/>
<dbReference type="HOGENOM" id="CLU_2987314_0_0_0"/>
<dbReference type="AlphaFoldDB" id="A0A0S6VXX8"/>
<evidence type="ECO:0000313" key="2">
    <source>
        <dbReference type="Proteomes" id="UP000030700"/>
    </source>
</evidence>
<organism evidence="1 2">
    <name type="scientific">Candidatus Moduliflexus flocculans</name>
    <dbReference type="NCBI Taxonomy" id="1499966"/>
    <lineage>
        <taxon>Bacteria</taxon>
        <taxon>Candidatus Moduliflexota</taxon>
        <taxon>Candidatus Moduliflexia</taxon>
        <taxon>Candidatus Moduliflexales</taxon>
        <taxon>Candidatus Moduliflexaceae</taxon>
    </lineage>
</organism>
<evidence type="ECO:0000313" key="1">
    <source>
        <dbReference type="EMBL" id="GAK50796.1"/>
    </source>
</evidence>
<gene>
    <name evidence="1" type="ORF">U14_02037</name>
</gene>
<accession>A0A0S6VXX8</accession>
<dbReference type="Proteomes" id="UP000030700">
    <property type="component" value="Unassembled WGS sequence"/>
</dbReference>
<protein>
    <submittedName>
        <fullName evidence="1">Uncharacterized protein</fullName>
    </submittedName>
</protein>
<dbReference type="EMBL" id="DF820456">
    <property type="protein sequence ID" value="GAK50796.1"/>
    <property type="molecule type" value="Genomic_DNA"/>
</dbReference>
<reference evidence="1 2" key="1">
    <citation type="journal article" date="2015" name="PeerJ">
        <title>First genomic representation of candidate bacterial phylum KSB3 points to enhanced environmental sensing as a trigger of wastewater bulking.</title>
        <authorList>
            <person name="Sekiguchi Y."/>
            <person name="Ohashi A."/>
            <person name="Parks D.H."/>
            <person name="Yamauchi T."/>
            <person name="Tyson G.W."/>
            <person name="Hugenholtz P."/>
        </authorList>
    </citation>
    <scope>NUCLEOTIDE SEQUENCE [LARGE SCALE GENOMIC DNA]</scope>
</reference>
<keyword evidence="2" id="KW-1185">Reference proteome</keyword>